<dbReference type="EMBL" id="LAFY01004158">
    <property type="protein sequence ID" value="KJX94395.1"/>
    <property type="molecule type" value="Genomic_DNA"/>
</dbReference>
<sequence>MENSPFNRIPAEVRNHIYFMALANDAAIPARNVAKHTGFLQTCRQIRGEAQLLFWAVKEFHVHIGYPVAGATDQVESFEAILRTPMAVQVLSSMAKLSICIKQSNYSRSIRLQSAYGRSIPVYHWGTMECKDCGKRHDSSVVFWGGDEAKRRVVGNTWVVERGASRRNEVYRSPVIEDLLRRYRGLGFRVYVKELYEAGDWMHEMHRNASDTPCGDAPLTRQYAVFLPKDAPKGREIE</sequence>
<evidence type="ECO:0000313" key="1">
    <source>
        <dbReference type="EMBL" id="KJX94395.1"/>
    </source>
</evidence>
<gene>
    <name evidence="1" type="ORF">TI39_contig4199g00013</name>
</gene>
<dbReference type="Proteomes" id="UP000033647">
    <property type="component" value="Unassembled WGS sequence"/>
</dbReference>
<protein>
    <submittedName>
        <fullName evidence="1">Uncharacterized protein</fullName>
    </submittedName>
</protein>
<comment type="caution">
    <text evidence="1">The sequence shown here is derived from an EMBL/GenBank/DDBJ whole genome shotgun (WGS) entry which is preliminary data.</text>
</comment>
<accession>A0A0F4GDV9</accession>
<organism evidence="1 2">
    <name type="scientific">Zymoseptoria brevis</name>
    <dbReference type="NCBI Taxonomy" id="1047168"/>
    <lineage>
        <taxon>Eukaryota</taxon>
        <taxon>Fungi</taxon>
        <taxon>Dikarya</taxon>
        <taxon>Ascomycota</taxon>
        <taxon>Pezizomycotina</taxon>
        <taxon>Dothideomycetes</taxon>
        <taxon>Dothideomycetidae</taxon>
        <taxon>Mycosphaerellales</taxon>
        <taxon>Mycosphaerellaceae</taxon>
        <taxon>Zymoseptoria</taxon>
    </lineage>
</organism>
<dbReference type="AlphaFoldDB" id="A0A0F4GDV9"/>
<keyword evidence="2" id="KW-1185">Reference proteome</keyword>
<name>A0A0F4GDV9_9PEZI</name>
<reference evidence="1 2" key="1">
    <citation type="submission" date="2015-03" db="EMBL/GenBank/DDBJ databases">
        <title>RNA-seq based gene annotation and comparative genomics of four Zymoseptoria species reveal species-specific pathogenicity related genes and transposable element activity.</title>
        <authorList>
            <person name="Grandaubert J."/>
            <person name="Bhattacharyya A."/>
            <person name="Stukenbrock E.H."/>
        </authorList>
    </citation>
    <scope>NUCLEOTIDE SEQUENCE [LARGE SCALE GENOMIC DNA]</scope>
    <source>
        <strain evidence="1 2">Zb18110</strain>
    </source>
</reference>
<evidence type="ECO:0000313" key="2">
    <source>
        <dbReference type="Proteomes" id="UP000033647"/>
    </source>
</evidence>
<proteinExistence type="predicted"/>
<dbReference type="OrthoDB" id="3816007at2759"/>